<keyword evidence="10" id="KW-1185">Reference proteome</keyword>
<evidence type="ECO:0000313" key="9">
    <source>
        <dbReference type="EMBL" id="KAL0109591.1"/>
    </source>
</evidence>
<dbReference type="InterPro" id="IPR005706">
    <property type="entry name" value="Ribosomal_uS2_bac/mit/plastid"/>
</dbReference>
<dbReference type="GO" id="GO:0003735">
    <property type="term" value="F:structural constituent of ribosome"/>
    <property type="evidence" value="ECO:0007669"/>
    <property type="project" value="InterPro"/>
</dbReference>
<name>A0AAW2F4Y9_9HYME</name>
<keyword evidence="3" id="KW-0689">Ribosomal protein</keyword>
<dbReference type="Proteomes" id="UP001430953">
    <property type="component" value="Unassembled WGS sequence"/>
</dbReference>
<evidence type="ECO:0000256" key="4">
    <source>
        <dbReference type="ARBA" id="ARBA00023128"/>
    </source>
</evidence>
<protein>
    <recommendedName>
        <fullName evidence="7">Small ribosomal subunit protein uS2m</fullName>
    </recommendedName>
    <alternativeName>
        <fullName evidence="8">28S ribosomal protein S2, mitochondrial</fullName>
    </alternativeName>
</protein>
<organism evidence="9 10">
    <name type="scientific">Cardiocondyla obscurior</name>
    <dbReference type="NCBI Taxonomy" id="286306"/>
    <lineage>
        <taxon>Eukaryota</taxon>
        <taxon>Metazoa</taxon>
        <taxon>Ecdysozoa</taxon>
        <taxon>Arthropoda</taxon>
        <taxon>Hexapoda</taxon>
        <taxon>Insecta</taxon>
        <taxon>Pterygota</taxon>
        <taxon>Neoptera</taxon>
        <taxon>Endopterygota</taxon>
        <taxon>Hymenoptera</taxon>
        <taxon>Apocrita</taxon>
        <taxon>Aculeata</taxon>
        <taxon>Formicoidea</taxon>
        <taxon>Formicidae</taxon>
        <taxon>Myrmicinae</taxon>
        <taxon>Cardiocondyla</taxon>
    </lineage>
</organism>
<dbReference type="InterPro" id="IPR001865">
    <property type="entry name" value="Ribosomal_uS2"/>
</dbReference>
<dbReference type="EMBL" id="JADYXP020000015">
    <property type="protein sequence ID" value="KAL0109591.1"/>
    <property type="molecule type" value="Genomic_DNA"/>
</dbReference>
<comment type="subcellular location">
    <subcellularLocation>
        <location evidence="1">Mitochondrion</location>
    </subcellularLocation>
</comment>
<accession>A0AAW2F4Y9</accession>
<proteinExistence type="inferred from homology"/>
<keyword evidence="4" id="KW-0496">Mitochondrion</keyword>
<dbReference type="HAMAP" id="MF_00291_B">
    <property type="entry name" value="Ribosomal_uS2_B"/>
    <property type="match status" value="1"/>
</dbReference>
<dbReference type="Pfam" id="PF00318">
    <property type="entry name" value="Ribosomal_S2"/>
    <property type="match status" value="1"/>
</dbReference>
<evidence type="ECO:0000256" key="2">
    <source>
        <dbReference type="ARBA" id="ARBA00006242"/>
    </source>
</evidence>
<dbReference type="CDD" id="cd01425">
    <property type="entry name" value="RPS2"/>
    <property type="match status" value="1"/>
</dbReference>
<evidence type="ECO:0000256" key="3">
    <source>
        <dbReference type="ARBA" id="ARBA00022980"/>
    </source>
</evidence>
<dbReference type="InterPro" id="IPR023591">
    <property type="entry name" value="Ribosomal_uS2_flav_dom_sf"/>
</dbReference>
<evidence type="ECO:0000256" key="1">
    <source>
        <dbReference type="ARBA" id="ARBA00004173"/>
    </source>
</evidence>
<dbReference type="PRINTS" id="PR00395">
    <property type="entry name" value="RIBOSOMALS2"/>
</dbReference>
<comment type="caution">
    <text evidence="9">The sequence shown here is derived from an EMBL/GenBank/DDBJ whole genome shotgun (WGS) entry which is preliminary data.</text>
</comment>
<keyword evidence="5" id="KW-0687">Ribonucleoprotein</keyword>
<evidence type="ECO:0000256" key="7">
    <source>
        <dbReference type="ARBA" id="ARBA00071390"/>
    </source>
</evidence>
<comment type="function">
    <text evidence="6">Required for mitoribosome formation and stability, and mitochondrial translation.</text>
</comment>
<sequence length="271" mass="31148">MKLTPTYMMSIFARRILSSTCNFTRDWQCLQPVRNNYLRRCQLMTQSQPNTKEPESSEITLDPLTHPDFFQVHNLFTVKDLYNARVHYGHKDTSLHENMETFVFGSRLGHLIIDLDQTAEMLKQALNFAAHIAFRDGIILFISRNPQVTHLVDKTAKECKEFSQTRFWRNGLFPNSTNQFKATTRLPDLCIFLNTLDTVLSEHTAVRHAAKMCIPSIGIVDTNCNPNLITYPVPGNDDSLCAIELYCSLFKTAILRGKRARERIMQQAQST</sequence>
<dbReference type="GO" id="GO:0005763">
    <property type="term" value="C:mitochondrial small ribosomal subunit"/>
    <property type="evidence" value="ECO:0007669"/>
    <property type="project" value="UniProtKB-ARBA"/>
</dbReference>
<evidence type="ECO:0000256" key="5">
    <source>
        <dbReference type="ARBA" id="ARBA00023274"/>
    </source>
</evidence>
<evidence type="ECO:0000313" key="10">
    <source>
        <dbReference type="Proteomes" id="UP001430953"/>
    </source>
</evidence>
<dbReference type="SUPFAM" id="SSF52313">
    <property type="entry name" value="Ribosomal protein S2"/>
    <property type="match status" value="1"/>
</dbReference>
<gene>
    <name evidence="9" type="ORF">PUN28_014563</name>
</gene>
<dbReference type="GO" id="GO:0005743">
    <property type="term" value="C:mitochondrial inner membrane"/>
    <property type="evidence" value="ECO:0007669"/>
    <property type="project" value="UniProtKB-ARBA"/>
</dbReference>
<dbReference type="PANTHER" id="PTHR12534">
    <property type="entry name" value="30S RIBOSOMAL PROTEIN S2 PROKARYOTIC AND ORGANELLAR"/>
    <property type="match status" value="1"/>
</dbReference>
<dbReference type="AlphaFoldDB" id="A0AAW2F4Y9"/>
<comment type="similarity">
    <text evidence="2">Belongs to the universal ribosomal protein uS2 family.</text>
</comment>
<dbReference type="FunFam" id="3.40.50.10490:FF:000026">
    <property type="entry name" value="28S ribosomal protein S2, mitochondrial"/>
    <property type="match status" value="1"/>
</dbReference>
<dbReference type="GO" id="GO:0006412">
    <property type="term" value="P:translation"/>
    <property type="evidence" value="ECO:0007669"/>
    <property type="project" value="InterPro"/>
</dbReference>
<evidence type="ECO:0000256" key="6">
    <source>
        <dbReference type="ARBA" id="ARBA00059792"/>
    </source>
</evidence>
<evidence type="ECO:0000256" key="8">
    <source>
        <dbReference type="ARBA" id="ARBA00083109"/>
    </source>
</evidence>
<dbReference type="Gene3D" id="3.40.50.10490">
    <property type="entry name" value="Glucose-6-phosphate isomerase like protein, domain 1"/>
    <property type="match status" value="1"/>
</dbReference>
<dbReference type="PANTHER" id="PTHR12534:SF0">
    <property type="entry name" value="SMALL RIBOSOMAL SUBUNIT PROTEIN US2M"/>
    <property type="match status" value="1"/>
</dbReference>
<reference evidence="9 10" key="1">
    <citation type="submission" date="2023-03" db="EMBL/GenBank/DDBJ databases">
        <title>High recombination rates correlate with genetic variation in Cardiocondyla obscurior ants.</title>
        <authorList>
            <person name="Errbii M."/>
        </authorList>
    </citation>
    <scope>NUCLEOTIDE SEQUENCE [LARGE SCALE GENOMIC DNA]</scope>
    <source>
        <strain evidence="9">Alpha-2009</strain>
        <tissue evidence="9">Whole body</tissue>
    </source>
</reference>